<feature type="compositionally biased region" description="Low complexity" evidence="1">
    <location>
        <begin position="8"/>
        <end position="20"/>
    </location>
</feature>
<accession>A0A9P6XRM0</accession>
<feature type="region of interest" description="Disordered" evidence="1">
    <location>
        <begin position="1"/>
        <end position="24"/>
    </location>
</feature>
<proteinExistence type="predicted"/>
<reference evidence="2" key="1">
    <citation type="journal article" date="2020" name="Microb. Genom.">
        <title>Genetic diversity of clinical and environmental Mucorales isolates obtained from an investigation of mucormycosis cases among solid organ transplant recipients.</title>
        <authorList>
            <person name="Nguyen M.H."/>
            <person name="Kaul D."/>
            <person name="Muto C."/>
            <person name="Cheng S.J."/>
            <person name="Richter R.A."/>
            <person name="Bruno V.M."/>
            <person name="Liu G."/>
            <person name="Beyhan S."/>
            <person name="Sundermann A.J."/>
            <person name="Mounaud S."/>
            <person name="Pasculle A.W."/>
            <person name="Nierman W.C."/>
            <person name="Driscoll E."/>
            <person name="Cumbie R."/>
            <person name="Clancy C.J."/>
            <person name="Dupont C.L."/>
        </authorList>
    </citation>
    <scope>NUCLEOTIDE SEQUENCE</scope>
    <source>
        <strain evidence="2">GL16</strain>
    </source>
</reference>
<comment type="caution">
    <text evidence="2">The sequence shown here is derived from an EMBL/GenBank/DDBJ whole genome shotgun (WGS) entry which is preliminary data.</text>
</comment>
<dbReference type="Proteomes" id="UP000717996">
    <property type="component" value="Unassembled WGS sequence"/>
</dbReference>
<dbReference type="AlphaFoldDB" id="A0A9P6XRM0"/>
<evidence type="ECO:0000313" key="2">
    <source>
        <dbReference type="EMBL" id="KAG1530572.1"/>
    </source>
</evidence>
<sequence length="147" mass="16823">MASQQAAMPQTTPDPQMMMDSSHLAPSPWHSLGTRPQFDWSPPEILAQGLQLDRDLFSTEHILTDDERRELIEAYPALRNVEYKPPSTLPTAHRCMNKAQQLEDSSLRDLQYLLSVHQCTLGGTRTPPWHTQPRSDIAHQRLCNYYA</sequence>
<evidence type="ECO:0000256" key="1">
    <source>
        <dbReference type="SAM" id="MobiDB-lite"/>
    </source>
</evidence>
<protein>
    <submittedName>
        <fullName evidence="2">Uncharacterized protein</fullName>
    </submittedName>
</protein>
<organism evidence="2 3">
    <name type="scientific">Rhizopus oryzae</name>
    <name type="common">Mucormycosis agent</name>
    <name type="synonym">Rhizopus arrhizus var. delemar</name>
    <dbReference type="NCBI Taxonomy" id="64495"/>
    <lineage>
        <taxon>Eukaryota</taxon>
        <taxon>Fungi</taxon>
        <taxon>Fungi incertae sedis</taxon>
        <taxon>Mucoromycota</taxon>
        <taxon>Mucoromycotina</taxon>
        <taxon>Mucoromycetes</taxon>
        <taxon>Mucorales</taxon>
        <taxon>Mucorineae</taxon>
        <taxon>Rhizopodaceae</taxon>
        <taxon>Rhizopus</taxon>
    </lineage>
</organism>
<name>A0A9P6XRM0_RHIOR</name>
<dbReference type="EMBL" id="JAANIT010006483">
    <property type="protein sequence ID" value="KAG1530572.1"/>
    <property type="molecule type" value="Genomic_DNA"/>
</dbReference>
<evidence type="ECO:0000313" key="3">
    <source>
        <dbReference type="Proteomes" id="UP000717996"/>
    </source>
</evidence>
<gene>
    <name evidence="2" type="ORF">G6F51_013799</name>
</gene>